<dbReference type="GO" id="GO:0016829">
    <property type="term" value="F:lyase activity"/>
    <property type="evidence" value="ECO:0007669"/>
    <property type="project" value="UniProtKB-KW"/>
</dbReference>
<dbReference type="SMART" id="SM00729">
    <property type="entry name" value="Elp3"/>
    <property type="match status" value="1"/>
</dbReference>
<gene>
    <name evidence="6" type="ORF">XM53_01680</name>
</gene>
<evidence type="ECO:0000256" key="3">
    <source>
        <dbReference type="ARBA" id="ARBA00023014"/>
    </source>
</evidence>
<keyword evidence="2" id="KW-0408">Iron</keyword>
<dbReference type="SUPFAM" id="SSF102114">
    <property type="entry name" value="Radical SAM enzymes"/>
    <property type="match status" value="1"/>
</dbReference>
<dbReference type="STRING" id="1641875.XM53_01680"/>
<dbReference type="GO" id="GO:0046872">
    <property type="term" value="F:metal ion binding"/>
    <property type="evidence" value="ECO:0007669"/>
    <property type="project" value="UniProtKB-KW"/>
</dbReference>
<evidence type="ECO:0000313" key="6">
    <source>
        <dbReference type="EMBL" id="KRS14456.1"/>
    </source>
</evidence>
<evidence type="ECO:0000256" key="1">
    <source>
        <dbReference type="ARBA" id="ARBA00022723"/>
    </source>
</evidence>
<dbReference type="OrthoDB" id="9785699at2"/>
<dbReference type="Gene3D" id="3.80.30.30">
    <property type="match status" value="1"/>
</dbReference>
<dbReference type="PATRIC" id="fig|1641875.4.peg.1426"/>
<sequence>MSDASDTVDPRLRRPGRGAVSNAVGRYERQARSYEDDGWDTTPDEVALRTSVSTERPRSIITYNRSPDLPFDRSINPYRGCEHGCIYCFARPSHAWLGLSAGLDFETRLVARPDAPRVLAAELRKPGYRVAPIAIGTNTDPYQPIEKSHGIMRACLQVLSEFNHPVAIVTKGSLVERDIDILSDMAARGLARVGISVTTLDAALSRAMEPRAPAPARRLKVVGRLADAGIPVRAMVSPVIPGLTCHEIEPILKSVAGAGAGAANWIMLRLPLEVSPLFREWLAQTCPDRAARVMGHVRDMHGGKDYASDWGRRMRGSGPYAEMVAQRFRVAAKRLGLDARQPPLRSDLFEPPVRAGDQMELF</sequence>
<dbReference type="Proteomes" id="UP000051295">
    <property type="component" value="Unassembled WGS sequence"/>
</dbReference>
<dbReference type="InterPro" id="IPR007197">
    <property type="entry name" value="rSAM"/>
</dbReference>
<evidence type="ECO:0000259" key="5">
    <source>
        <dbReference type="PROSITE" id="PS51918"/>
    </source>
</evidence>
<dbReference type="AlphaFoldDB" id="A0A0T5P014"/>
<dbReference type="PANTHER" id="PTHR43432">
    <property type="entry name" value="SLR0285 PROTEIN"/>
    <property type="match status" value="1"/>
</dbReference>
<feature type="region of interest" description="Disordered" evidence="4">
    <location>
        <begin position="1"/>
        <end position="27"/>
    </location>
</feature>
<evidence type="ECO:0000313" key="7">
    <source>
        <dbReference type="Proteomes" id="UP000051295"/>
    </source>
</evidence>
<keyword evidence="6" id="KW-0456">Lyase</keyword>
<reference evidence="6 7" key="1">
    <citation type="submission" date="2015-04" db="EMBL/GenBank/DDBJ databases">
        <title>The draft genome sequence of Roseovarius sp.R12b.</title>
        <authorList>
            <person name="Li G."/>
            <person name="Lai Q."/>
            <person name="Shao Z."/>
            <person name="Yan P."/>
        </authorList>
    </citation>
    <scope>NUCLEOTIDE SEQUENCE [LARGE SCALE GENOMIC DNA]</scope>
    <source>
        <strain evidence="6 7">R12B</strain>
    </source>
</reference>
<dbReference type="EMBL" id="LAXJ01000002">
    <property type="protein sequence ID" value="KRS14456.1"/>
    <property type="molecule type" value="Genomic_DNA"/>
</dbReference>
<dbReference type="GO" id="GO:0051536">
    <property type="term" value="F:iron-sulfur cluster binding"/>
    <property type="evidence" value="ECO:0007669"/>
    <property type="project" value="UniProtKB-KW"/>
</dbReference>
<proteinExistence type="predicted"/>
<keyword evidence="7" id="KW-1185">Reference proteome</keyword>
<feature type="domain" description="Radical SAM core" evidence="5">
    <location>
        <begin position="67"/>
        <end position="304"/>
    </location>
</feature>
<dbReference type="PROSITE" id="PS51918">
    <property type="entry name" value="RADICAL_SAM"/>
    <property type="match status" value="1"/>
</dbReference>
<evidence type="ECO:0000256" key="4">
    <source>
        <dbReference type="SAM" id="MobiDB-lite"/>
    </source>
</evidence>
<dbReference type="NCBIfam" id="NF033668">
    <property type="entry name" value="rSAM_PA0069"/>
    <property type="match status" value="1"/>
</dbReference>
<dbReference type="InterPro" id="IPR058240">
    <property type="entry name" value="rSAM_sf"/>
</dbReference>
<comment type="caution">
    <text evidence="6">The sequence shown here is derived from an EMBL/GenBank/DDBJ whole genome shotgun (WGS) entry which is preliminary data.</text>
</comment>
<organism evidence="6 7">
    <name type="scientific">Roseovarius atlanticus</name>
    <dbReference type="NCBI Taxonomy" id="1641875"/>
    <lineage>
        <taxon>Bacteria</taxon>
        <taxon>Pseudomonadati</taxon>
        <taxon>Pseudomonadota</taxon>
        <taxon>Alphaproteobacteria</taxon>
        <taxon>Rhodobacterales</taxon>
        <taxon>Roseobacteraceae</taxon>
        <taxon>Roseovarius</taxon>
    </lineage>
</organism>
<keyword evidence="1" id="KW-0479">Metal-binding</keyword>
<dbReference type="SFLD" id="SFLDS00029">
    <property type="entry name" value="Radical_SAM"/>
    <property type="match status" value="1"/>
</dbReference>
<keyword evidence="3" id="KW-0411">Iron-sulfur</keyword>
<accession>A0A0T5P014</accession>
<protein>
    <submittedName>
        <fullName evidence="6">DNA repair photolyase</fullName>
    </submittedName>
</protein>
<dbReference type="SFLD" id="SFLDG01084">
    <property type="entry name" value="Uncharacterised_Radical_SAM_Su"/>
    <property type="match status" value="1"/>
</dbReference>
<dbReference type="Pfam" id="PF04055">
    <property type="entry name" value="Radical_SAM"/>
    <property type="match status" value="1"/>
</dbReference>
<dbReference type="InterPro" id="IPR006638">
    <property type="entry name" value="Elp3/MiaA/NifB-like_rSAM"/>
</dbReference>
<dbReference type="InterPro" id="IPR040086">
    <property type="entry name" value="MJ0683-like"/>
</dbReference>
<dbReference type="RefSeq" id="WP_057789625.1">
    <property type="nucleotide sequence ID" value="NZ_LAXJ01000002.1"/>
</dbReference>
<dbReference type="PANTHER" id="PTHR43432:SF3">
    <property type="entry name" value="SLR0285 PROTEIN"/>
    <property type="match status" value="1"/>
</dbReference>
<evidence type="ECO:0000256" key="2">
    <source>
        <dbReference type="ARBA" id="ARBA00023004"/>
    </source>
</evidence>
<dbReference type="CDD" id="cd01335">
    <property type="entry name" value="Radical_SAM"/>
    <property type="match status" value="1"/>
</dbReference>
<name>A0A0T5P014_9RHOB</name>